<gene>
    <name evidence="1" type="ORF">NBR_LOCUS19766</name>
</gene>
<keyword evidence="2" id="KW-1185">Reference proteome</keyword>
<protein>
    <submittedName>
        <fullName evidence="3">DDE Tnp4 domain-containing protein</fullName>
    </submittedName>
</protein>
<dbReference type="Proteomes" id="UP000271162">
    <property type="component" value="Unassembled WGS sequence"/>
</dbReference>
<dbReference type="EMBL" id="UYSL01024469">
    <property type="protein sequence ID" value="VDL83502.1"/>
    <property type="molecule type" value="Genomic_DNA"/>
</dbReference>
<evidence type="ECO:0000313" key="3">
    <source>
        <dbReference type="WBParaSite" id="NBR_0001976501-mRNA-1"/>
    </source>
</evidence>
<accession>A0A0N4YR93</accession>
<proteinExistence type="predicted"/>
<dbReference type="WBParaSite" id="NBR_0001976501-mRNA-1">
    <property type="protein sequence ID" value="NBR_0001976501-mRNA-1"/>
    <property type="gene ID" value="NBR_0001976501"/>
</dbReference>
<dbReference type="STRING" id="27835.A0A0N4YR93"/>
<reference evidence="1 2" key="2">
    <citation type="submission" date="2018-11" db="EMBL/GenBank/DDBJ databases">
        <authorList>
            <consortium name="Pathogen Informatics"/>
        </authorList>
    </citation>
    <scope>NUCLEOTIDE SEQUENCE [LARGE SCALE GENOMIC DNA]</scope>
</reference>
<organism evidence="3">
    <name type="scientific">Nippostrongylus brasiliensis</name>
    <name type="common">Rat hookworm</name>
    <dbReference type="NCBI Taxonomy" id="27835"/>
    <lineage>
        <taxon>Eukaryota</taxon>
        <taxon>Metazoa</taxon>
        <taxon>Ecdysozoa</taxon>
        <taxon>Nematoda</taxon>
        <taxon>Chromadorea</taxon>
        <taxon>Rhabditida</taxon>
        <taxon>Rhabditina</taxon>
        <taxon>Rhabditomorpha</taxon>
        <taxon>Strongyloidea</taxon>
        <taxon>Heligmosomidae</taxon>
        <taxon>Nippostrongylus</taxon>
    </lineage>
</organism>
<dbReference type="AlphaFoldDB" id="A0A0N4YR93"/>
<evidence type="ECO:0000313" key="2">
    <source>
        <dbReference type="Proteomes" id="UP000271162"/>
    </source>
</evidence>
<name>A0A0N4YR93_NIPBR</name>
<sequence length="303" mass="35416">MAVSRLASDDYRNILMRKCYTCEILGRRLCEKALRGCLEIANLESNSISAISKISSQSKRRRRRYYVRPAHSDRLDMRFLSFDNYLASLDHQQFHEYTRLTPQEFDELHSRIAHRLEHRKCHRFPVSTIHRLAVTMRFLGHGSAFVALAHEVRLGRATVMKIVYECCRAIKDELWSDTFPTPTAADWHLSAEQFRRLWRYPRAVASIDGKHFRCKVLHNLLANRLTPQQMLQRYQPPAANHVENDGRYSRARLRTDAQRQRSIMNDDVSLFTTVFTPVLLWFSSVDIDLLSSTVESDMMLADV</sequence>
<evidence type="ECO:0000313" key="1">
    <source>
        <dbReference type="EMBL" id="VDL83502.1"/>
    </source>
</evidence>
<reference evidence="3" key="1">
    <citation type="submission" date="2017-02" db="UniProtKB">
        <authorList>
            <consortium name="WormBaseParasite"/>
        </authorList>
    </citation>
    <scope>IDENTIFICATION</scope>
</reference>